<reference evidence="1 2" key="1">
    <citation type="journal article" date="2012" name="Science">
        <title>The Paleozoic origin of enzymatic lignin decomposition reconstructed from 31 fungal genomes.</title>
        <authorList>
            <person name="Floudas D."/>
            <person name="Binder M."/>
            <person name="Riley R."/>
            <person name="Barry K."/>
            <person name="Blanchette R.A."/>
            <person name="Henrissat B."/>
            <person name="Martinez A.T."/>
            <person name="Otillar R."/>
            <person name="Spatafora J.W."/>
            <person name="Yadav J.S."/>
            <person name="Aerts A."/>
            <person name="Benoit I."/>
            <person name="Boyd A."/>
            <person name="Carlson A."/>
            <person name="Copeland A."/>
            <person name="Coutinho P.M."/>
            <person name="de Vries R.P."/>
            <person name="Ferreira P."/>
            <person name="Findley K."/>
            <person name="Foster B."/>
            <person name="Gaskell J."/>
            <person name="Glotzer D."/>
            <person name="Gorecki P."/>
            <person name="Heitman J."/>
            <person name="Hesse C."/>
            <person name="Hori C."/>
            <person name="Igarashi K."/>
            <person name="Jurgens J.A."/>
            <person name="Kallen N."/>
            <person name="Kersten P."/>
            <person name="Kohler A."/>
            <person name="Kuees U."/>
            <person name="Kumar T.K.A."/>
            <person name="Kuo A."/>
            <person name="LaButti K."/>
            <person name="Larrondo L.F."/>
            <person name="Lindquist E."/>
            <person name="Ling A."/>
            <person name="Lombard V."/>
            <person name="Lucas S."/>
            <person name="Lundell T."/>
            <person name="Martin R."/>
            <person name="McLaughlin D.J."/>
            <person name="Morgenstern I."/>
            <person name="Morin E."/>
            <person name="Murat C."/>
            <person name="Nagy L.G."/>
            <person name="Nolan M."/>
            <person name="Ohm R.A."/>
            <person name="Patyshakuliyeva A."/>
            <person name="Rokas A."/>
            <person name="Ruiz-Duenas F.J."/>
            <person name="Sabat G."/>
            <person name="Salamov A."/>
            <person name="Samejima M."/>
            <person name="Schmutz J."/>
            <person name="Slot J.C."/>
            <person name="St John F."/>
            <person name="Stenlid J."/>
            <person name="Sun H."/>
            <person name="Sun S."/>
            <person name="Syed K."/>
            <person name="Tsang A."/>
            <person name="Wiebenga A."/>
            <person name="Young D."/>
            <person name="Pisabarro A."/>
            <person name="Eastwood D.C."/>
            <person name="Martin F."/>
            <person name="Cullen D."/>
            <person name="Grigoriev I.V."/>
            <person name="Hibbett D.S."/>
        </authorList>
    </citation>
    <scope>NUCLEOTIDE SEQUENCE</scope>
    <source>
        <strain evidence="2">FP-58527</strain>
    </source>
</reference>
<dbReference type="InParanoid" id="S8FZM5"/>
<dbReference type="OrthoDB" id="3256715at2759"/>
<dbReference type="AlphaFoldDB" id="S8FZM5"/>
<dbReference type="HOGENOM" id="CLU_1461357_0_0_1"/>
<name>S8FZM5_FOMSC</name>
<proteinExistence type="predicted"/>
<organism evidence="1 2">
    <name type="scientific">Fomitopsis schrenkii</name>
    <name type="common">Brown rot fungus</name>
    <dbReference type="NCBI Taxonomy" id="2126942"/>
    <lineage>
        <taxon>Eukaryota</taxon>
        <taxon>Fungi</taxon>
        <taxon>Dikarya</taxon>
        <taxon>Basidiomycota</taxon>
        <taxon>Agaricomycotina</taxon>
        <taxon>Agaricomycetes</taxon>
        <taxon>Polyporales</taxon>
        <taxon>Fomitopsis</taxon>
    </lineage>
</organism>
<accession>S8FZM5</accession>
<keyword evidence="2" id="KW-1185">Reference proteome</keyword>
<dbReference type="EMBL" id="KE504129">
    <property type="protein sequence ID" value="EPT03600.1"/>
    <property type="molecule type" value="Genomic_DNA"/>
</dbReference>
<evidence type="ECO:0000313" key="1">
    <source>
        <dbReference type="EMBL" id="EPT03600.1"/>
    </source>
</evidence>
<dbReference type="Proteomes" id="UP000015241">
    <property type="component" value="Unassembled WGS sequence"/>
</dbReference>
<dbReference type="eggNOG" id="ENOG502SW68">
    <property type="taxonomic scope" value="Eukaryota"/>
</dbReference>
<protein>
    <submittedName>
        <fullName evidence="1">Uncharacterized protein</fullName>
    </submittedName>
</protein>
<evidence type="ECO:0000313" key="2">
    <source>
        <dbReference type="Proteomes" id="UP000015241"/>
    </source>
</evidence>
<sequence length="185" mass="20397">MIDITWDTPEASDHGRKASTIHGWVTKLRGTLIDDERIRKRGIREMQYARRLREWKKEKGVTDQGTSLPAFSFLPSKPPQPNNQVAIVRRHTTGGASHQTTLPEGSIISKRPTAQRRAALVAATKWAAGQGWHKDQQALFGWAPLGAFLPFLASPPSVAEHASGVYAPSQWASRPLAEQATGIVF</sequence>
<gene>
    <name evidence="1" type="ORF">FOMPIDRAFT_1040360</name>
</gene>